<dbReference type="EMBL" id="CAJVPU010009963">
    <property type="protein sequence ID" value="CAG8600584.1"/>
    <property type="molecule type" value="Genomic_DNA"/>
</dbReference>
<gene>
    <name evidence="1" type="ORF">DHETER_LOCUS7232</name>
</gene>
<evidence type="ECO:0000313" key="1">
    <source>
        <dbReference type="EMBL" id="CAG8600584.1"/>
    </source>
</evidence>
<name>A0ACA9MMI1_9GLOM</name>
<keyword evidence="2" id="KW-1185">Reference proteome</keyword>
<accession>A0ACA9MMI1</accession>
<sequence length="155" mass="17969">LDEALANWVLQCQAKRIHLTEKLIYEKGKKFATQLGLNLQDRNTPNFSVGWLLLFEQCYGFKMYKIYEESRSADNEAIEKSLPKLHATIIGDADLTNIKVVTLPPRTTSKLQLIDTDIIAIFKHHYRCFLLQHAIDRDEAEESDIYKVEQLKAMQ</sequence>
<dbReference type="Proteomes" id="UP000789702">
    <property type="component" value="Unassembled WGS sequence"/>
</dbReference>
<protein>
    <submittedName>
        <fullName evidence="1">6689_t:CDS:1</fullName>
    </submittedName>
</protein>
<evidence type="ECO:0000313" key="2">
    <source>
        <dbReference type="Proteomes" id="UP000789702"/>
    </source>
</evidence>
<organism evidence="1 2">
    <name type="scientific">Dentiscutata heterogama</name>
    <dbReference type="NCBI Taxonomy" id="1316150"/>
    <lineage>
        <taxon>Eukaryota</taxon>
        <taxon>Fungi</taxon>
        <taxon>Fungi incertae sedis</taxon>
        <taxon>Mucoromycota</taxon>
        <taxon>Glomeromycotina</taxon>
        <taxon>Glomeromycetes</taxon>
        <taxon>Diversisporales</taxon>
        <taxon>Gigasporaceae</taxon>
        <taxon>Dentiscutata</taxon>
    </lineage>
</organism>
<feature type="non-terminal residue" evidence="1">
    <location>
        <position position="1"/>
    </location>
</feature>
<comment type="caution">
    <text evidence="1">The sequence shown here is derived from an EMBL/GenBank/DDBJ whole genome shotgun (WGS) entry which is preliminary data.</text>
</comment>
<proteinExistence type="predicted"/>
<reference evidence="1" key="1">
    <citation type="submission" date="2021-06" db="EMBL/GenBank/DDBJ databases">
        <authorList>
            <person name="Kallberg Y."/>
            <person name="Tangrot J."/>
            <person name="Rosling A."/>
        </authorList>
    </citation>
    <scope>NUCLEOTIDE SEQUENCE</scope>
    <source>
        <strain evidence="1">IL203A</strain>
    </source>
</reference>